<protein>
    <submittedName>
        <fullName evidence="2">Uncharacterized protein</fullName>
    </submittedName>
</protein>
<dbReference type="AlphaFoldDB" id="A0A7I9Z9U4"/>
<gene>
    <name evidence="2" type="ORF">MTIM_33750</name>
</gene>
<reference evidence="2 3" key="1">
    <citation type="journal article" date="2019" name="Emerg. Microbes Infect.">
        <title>Comprehensive subspecies identification of 175 nontuberculous mycobacteria species based on 7547 genomic profiles.</title>
        <authorList>
            <person name="Matsumoto Y."/>
            <person name="Kinjo T."/>
            <person name="Motooka D."/>
            <person name="Nabeya D."/>
            <person name="Jung N."/>
            <person name="Uechi K."/>
            <person name="Horii T."/>
            <person name="Iida T."/>
            <person name="Fujita J."/>
            <person name="Nakamura S."/>
        </authorList>
    </citation>
    <scope>NUCLEOTIDE SEQUENCE [LARGE SCALE GENOMIC DNA]</scope>
    <source>
        <strain evidence="2 3">JCM 30726</strain>
    </source>
</reference>
<dbReference type="EMBL" id="BLLA01000001">
    <property type="protein sequence ID" value="GFG97496.1"/>
    <property type="molecule type" value="Genomic_DNA"/>
</dbReference>
<sequence>MDGPDTTDADRTRRLRRVAVIAGVTLIVLLVVAVGIYVGVFVILSPMMG</sequence>
<accession>A0A7I9Z9U4</accession>
<evidence type="ECO:0000256" key="1">
    <source>
        <dbReference type="SAM" id="Phobius"/>
    </source>
</evidence>
<keyword evidence="1" id="KW-0472">Membrane</keyword>
<keyword evidence="1" id="KW-1133">Transmembrane helix</keyword>
<keyword evidence="1" id="KW-0812">Transmembrane</keyword>
<proteinExistence type="predicted"/>
<dbReference type="Proteomes" id="UP000465301">
    <property type="component" value="Unassembled WGS sequence"/>
</dbReference>
<keyword evidence="3" id="KW-1185">Reference proteome</keyword>
<organism evidence="2 3">
    <name type="scientific">Mycobacterium timonense</name>
    <dbReference type="NCBI Taxonomy" id="701043"/>
    <lineage>
        <taxon>Bacteria</taxon>
        <taxon>Bacillati</taxon>
        <taxon>Actinomycetota</taxon>
        <taxon>Actinomycetes</taxon>
        <taxon>Mycobacteriales</taxon>
        <taxon>Mycobacteriaceae</taxon>
        <taxon>Mycobacterium</taxon>
        <taxon>Mycobacterium avium complex (MAC)</taxon>
    </lineage>
</organism>
<name>A0A7I9Z9U4_9MYCO</name>
<feature type="transmembrane region" description="Helical" evidence="1">
    <location>
        <begin position="18"/>
        <end position="44"/>
    </location>
</feature>
<evidence type="ECO:0000313" key="2">
    <source>
        <dbReference type="EMBL" id="GFG97496.1"/>
    </source>
</evidence>
<dbReference type="RefSeq" id="WP_167526007.1">
    <property type="nucleotide sequence ID" value="NZ_BLLA01000001.1"/>
</dbReference>
<evidence type="ECO:0000313" key="3">
    <source>
        <dbReference type="Proteomes" id="UP000465301"/>
    </source>
</evidence>
<comment type="caution">
    <text evidence="2">The sequence shown here is derived from an EMBL/GenBank/DDBJ whole genome shotgun (WGS) entry which is preliminary data.</text>
</comment>